<dbReference type="InterPro" id="IPR017998">
    <property type="entry name" value="Chaperone_TCP-1"/>
</dbReference>
<evidence type="ECO:0000313" key="6">
    <source>
        <dbReference type="EMBL" id="SDF74826.1"/>
    </source>
</evidence>
<evidence type="ECO:0000256" key="3">
    <source>
        <dbReference type="ARBA" id="ARBA00022741"/>
    </source>
</evidence>
<dbReference type="GO" id="GO:0005524">
    <property type="term" value="F:ATP binding"/>
    <property type="evidence" value="ECO:0007669"/>
    <property type="project" value="UniProtKB-KW"/>
</dbReference>
<comment type="similarity">
    <text evidence="2">Belongs to the TCP-1 chaperonin family.</text>
</comment>
<evidence type="ECO:0000256" key="5">
    <source>
        <dbReference type="ARBA" id="ARBA00023186"/>
    </source>
</evidence>
<dbReference type="STRING" id="1123285.SAMN05660235_02615"/>
<dbReference type="CDD" id="cd00309">
    <property type="entry name" value="chaperonin_type_I_II"/>
    <property type="match status" value="1"/>
</dbReference>
<evidence type="ECO:0000256" key="2">
    <source>
        <dbReference type="ARBA" id="ARBA00008020"/>
    </source>
</evidence>
<keyword evidence="3" id="KW-0547">Nucleotide-binding</keyword>
<reference evidence="7" key="1">
    <citation type="submission" date="2016-10" db="EMBL/GenBank/DDBJ databases">
        <authorList>
            <person name="Varghese N."/>
            <person name="Submissions S."/>
        </authorList>
    </citation>
    <scope>NUCLEOTIDE SEQUENCE [LARGE SCALE GENOMIC DNA]</scope>
    <source>
        <strain evidence="7">DSM 23256</strain>
    </source>
</reference>
<dbReference type="AlphaFoldDB" id="A0A1G7NLI1"/>
<keyword evidence="7" id="KW-1185">Reference proteome</keyword>
<keyword evidence="5" id="KW-0143">Chaperone</keyword>
<dbReference type="Gene3D" id="1.10.560.10">
    <property type="entry name" value="GroEL-like equatorial domain"/>
    <property type="match status" value="1"/>
</dbReference>
<organism evidence="6 7">
    <name type="scientific">Sporolituus thermophilus DSM 23256</name>
    <dbReference type="NCBI Taxonomy" id="1123285"/>
    <lineage>
        <taxon>Bacteria</taxon>
        <taxon>Bacillati</taxon>
        <taxon>Bacillota</taxon>
        <taxon>Negativicutes</taxon>
        <taxon>Selenomonadales</taxon>
        <taxon>Sporomusaceae</taxon>
        <taxon>Sporolituus</taxon>
    </lineage>
</organism>
<gene>
    <name evidence="6" type="ORF">SAMN05660235_02615</name>
</gene>
<dbReference type="Gene3D" id="3.30.260.10">
    <property type="entry name" value="TCP-1-like chaperonin intermediate domain"/>
    <property type="match status" value="1"/>
</dbReference>
<dbReference type="SUPFAM" id="SSF48592">
    <property type="entry name" value="GroEL equatorial domain-like"/>
    <property type="match status" value="1"/>
</dbReference>
<dbReference type="EMBL" id="FNBU01000026">
    <property type="protein sequence ID" value="SDF74826.1"/>
    <property type="molecule type" value="Genomic_DNA"/>
</dbReference>
<comment type="similarity">
    <text evidence="1">Belongs to the chaperonin (HSP60) family.</text>
</comment>
<proteinExistence type="inferred from homology"/>
<protein>
    <submittedName>
        <fullName evidence="6">Chaperonin GroEL (HSP60 family)</fullName>
    </submittedName>
</protein>
<dbReference type="PRINTS" id="PR00304">
    <property type="entry name" value="TCOMPLEXTCP1"/>
</dbReference>
<dbReference type="SUPFAM" id="SSF52029">
    <property type="entry name" value="GroEL apical domain-like"/>
    <property type="match status" value="1"/>
</dbReference>
<dbReference type="Proteomes" id="UP000243333">
    <property type="component" value="Unassembled WGS sequence"/>
</dbReference>
<dbReference type="GO" id="GO:0051082">
    <property type="term" value="F:unfolded protein binding"/>
    <property type="evidence" value="ECO:0007669"/>
    <property type="project" value="InterPro"/>
</dbReference>
<dbReference type="InterPro" id="IPR002423">
    <property type="entry name" value="Cpn60/GroEL/TCP-1"/>
</dbReference>
<accession>A0A1G7NLI1</accession>
<dbReference type="PROSITE" id="PS00751">
    <property type="entry name" value="TCP1_2"/>
    <property type="match status" value="1"/>
</dbReference>
<dbReference type="InterPro" id="IPR027409">
    <property type="entry name" value="GroEL-like_apical_dom_sf"/>
</dbReference>
<dbReference type="Gene3D" id="3.50.7.10">
    <property type="entry name" value="GroEL"/>
    <property type="match status" value="1"/>
</dbReference>
<name>A0A1G7NLI1_9FIRM</name>
<evidence type="ECO:0000313" key="7">
    <source>
        <dbReference type="Proteomes" id="UP000243333"/>
    </source>
</evidence>
<dbReference type="InterPro" id="IPR002194">
    <property type="entry name" value="Chaperonin_TCP-1_CS"/>
</dbReference>
<dbReference type="Pfam" id="PF00118">
    <property type="entry name" value="Cpn60_TCP1"/>
    <property type="match status" value="1"/>
</dbReference>
<dbReference type="PANTHER" id="PTHR11353">
    <property type="entry name" value="CHAPERONIN"/>
    <property type="match status" value="1"/>
</dbReference>
<evidence type="ECO:0000256" key="1">
    <source>
        <dbReference type="ARBA" id="ARBA00006607"/>
    </source>
</evidence>
<dbReference type="InterPro" id="IPR027410">
    <property type="entry name" value="TCP-1-like_intermed_sf"/>
</dbReference>
<dbReference type="GO" id="GO:0016887">
    <property type="term" value="F:ATP hydrolysis activity"/>
    <property type="evidence" value="ECO:0007669"/>
    <property type="project" value="InterPro"/>
</dbReference>
<evidence type="ECO:0000256" key="4">
    <source>
        <dbReference type="ARBA" id="ARBA00022840"/>
    </source>
</evidence>
<dbReference type="InterPro" id="IPR027413">
    <property type="entry name" value="GROEL-like_equatorial_sf"/>
</dbReference>
<keyword evidence="4" id="KW-0067">ATP-binding</keyword>
<dbReference type="GO" id="GO:0140662">
    <property type="term" value="F:ATP-dependent protein folding chaperone"/>
    <property type="evidence" value="ECO:0007669"/>
    <property type="project" value="InterPro"/>
</dbReference>
<sequence length="540" mass="57558">MPPVPMGGIGYMNLKQAGSGAEVDERLAALLTNANAVRAITAAVEGTIGPKGLDTMLVDRFGEVIITNDGVTILDKMDVNHPAAKMLINIAKAQQAEVGDGTTTATIMAGGLVAEGVNQVLRGVPVARVIEGVRHGVARAIEEIKRRGRKVTDLNDPVLRNIAMIAGREHADIADLVVAAARLIGVEKLCEPNFKLSDIITAEEGAENEVFMGVIVDKERMNKEMPEELTDVKVLIIDDALEPEEIGDEALSTESGFKRYIELQDEFKRNVRKIVDLGVRLVLVDRGVHDDADEILTDAGVMVIQRVPAKDLRRAAEHTGARMMKRTGLKKDLTDIEKYLGYAERVYEDEKLEHVRILGGQGKPMATILVGAATEEVVGERERIAKDAASSVQAAIKGGYVPGGGACEIALARAVEKAREEIKGMAAYGVDCVTNALKRPLAQIVENAGFNPLEKVEEVIAAQAAKGSDSLGIDCDTGEVADMLERGVVDPVPVKLHAIKAAGEVAVAILRIDTIIKKKEEGAAAGKNAAGNDAAGMPDF</sequence>